<feature type="region of interest" description="Disordered" evidence="2">
    <location>
        <begin position="574"/>
        <end position="604"/>
    </location>
</feature>
<dbReference type="InterPro" id="IPR014774">
    <property type="entry name" value="KaiC-like_dom"/>
</dbReference>
<feature type="compositionally biased region" description="Basic and acidic residues" evidence="2">
    <location>
        <begin position="574"/>
        <end position="597"/>
    </location>
</feature>
<dbReference type="PROSITE" id="PS51146">
    <property type="entry name" value="KAIC"/>
    <property type="match status" value="2"/>
</dbReference>
<accession>A0A1G5PTK6</accession>
<sequence>MSECTEPHPAKELVKVPTGIPGFDEVADGGLPSGRISLVLGGPGTGKSVLALQTLANGARDAEEPGLFLAFEESCAEIRTNAASFAWDLAGLERDGKLVFVDAQFSPEMTRAGTFTLEGMLTTLEAKVREMGAKRVVFDSLDVLLEMLHDPELGRQELRRIRDWLREQGLTGILTSRIEAVEQEKPPITNPFILFLADFVLLLHYRVTDRVALRELRILKYRGSAFEQNEFPFTIGPEGIEVGSFGLRRLDYPVSNERVSSGIPRLDTMLNGGYFRGSSILITGAPGTAKTTLSGAFAQAACRRKERTLYIAFDESPNEIVRNIASVNIRLAPYMETGLLQMHALQGGARSAEEHLIRIKALIEGYEPRCIVVDPMSALAHGGGRLPGLAVAQRLLSLAKSRGITLLGTSLMEAVDPTIEAAKIRVSTIADTWIHLTYVASGGERNRALTIVKARGIGHSNQVREMVLSNEGVNLSDVYVAQGQVLMGALRTEREAQEKMEQARVRTETARKRRELEAAEAEAAARLQALECEAEIRRKETQRQLEVERASLQRELEARRIELERLEQEQQLRESITAERRGMVRTMRRADTDEESTRPGPGEE</sequence>
<dbReference type="InterPro" id="IPR010624">
    <property type="entry name" value="KaiC_dom"/>
</dbReference>
<dbReference type="RefSeq" id="WP_175452425.1">
    <property type="nucleotide sequence ID" value="NZ_FMWD01000002.1"/>
</dbReference>
<feature type="domain" description="KaiC" evidence="3">
    <location>
        <begin position="257"/>
        <end position="489"/>
    </location>
</feature>
<dbReference type="NCBIfam" id="NF006799">
    <property type="entry name" value="PRK09302.1"/>
    <property type="match status" value="1"/>
</dbReference>
<dbReference type="PANTHER" id="PTHR42926">
    <property type="match status" value="1"/>
</dbReference>
<organism evidence="4 5">
    <name type="scientific">Thiohalomonas denitrificans</name>
    <dbReference type="NCBI Taxonomy" id="415747"/>
    <lineage>
        <taxon>Bacteria</taxon>
        <taxon>Pseudomonadati</taxon>
        <taxon>Pseudomonadota</taxon>
        <taxon>Gammaproteobacteria</taxon>
        <taxon>Thiohalomonadales</taxon>
        <taxon>Thiohalomonadaceae</taxon>
        <taxon>Thiohalomonas</taxon>
    </lineage>
</organism>
<keyword evidence="5" id="KW-1185">Reference proteome</keyword>
<protein>
    <submittedName>
        <fullName evidence="4">Circadian clock protein KaiC</fullName>
    </submittedName>
</protein>
<dbReference type="STRING" id="415747.SAMN03097708_00763"/>
<dbReference type="PRINTS" id="PR01874">
    <property type="entry name" value="DNAREPAIRADA"/>
</dbReference>
<dbReference type="InterPro" id="IPR003593">
    <property type="entry name" value="AAA+_ATPase"/>
</dbReference>
<feature type="domain" description="KaiC" evidence="3">
    <location>
        <begin position="14"/>
        <end position="256"/>
    </location>
</feature>
<dbReference type="EMBL" id="FMWD01000002">
    <property type="protein sequence ID" value="SCZ52531.1"/>
    <property type="molecule type" value="Genomic_DNA"/>
</dbReference>
<evidence type="ECO:0000313" key="5">
    <source>
        <dbReference type="Proteomes" id="UP000199648"/>
    </source>
</evidence>
<dbReference type="GO" id="GO:0005524">
    <property type="term" value="F:ATP binding"/>
    <property type="evidence" value="ECO:0007669"/>
    <property type="project" value="InterPro"/>
</dbReference>
<dbReference type="SUPFAM" id="SSF52540">
    <property type="entry name" value="P-loop containing nucleoside triphosphate hydrolases"/>
    <property type="match status" value="2"/>
</dbReference>
<evidence type="ECO:0000256" key="1">
    <source>
        <dbReference type="SAM" id="Coils"/>
    </source>
</evidence>
<feature type="coiled-coil region" evidence="1">
    <location>
        <begin position="493"/>
        <end position="573"/>
    </location>
</feature>
<proteinExistence type="predicted"/>
<dbReference type="Gene3D" id="3.40.50.300">
    <property type="entry name" value="P-loop containing nucleotide triphosphate hydrolases"/>
    <property type="match status" value="2"/>
</dbReference>
<dbReference type="InterPro" id="IPR027417">
    <property type="entry name" value="P-loop_NTPase"/>
</dbReference>
<dbReference type="SMART" id="SM00382">
    <property type="entry name" value="AAA"/>
    <property type="match status" value="2"/>
</dbReference>
<evidence type="ECO:0000259" key="3">
    <source>
        <dbReference type="PROSITE" id="PS51146"/>
    </source>
</evidence>
<dbReference type="Proteomes" id="UP000199648">
    <property type="component" value="Unassembled WGS sequence"/>
</dbReference>
<dbReference type="Pfam" id="PF06745">
    <property type="entry name" value="ATPase"/>
    <property type="match status" value="2"/>
</dbReference>
<keyword evidence="1" id="KW-0175">Coiled coil</keyword>
<gene>
    <name evidence="4" type="ORF">SAMN03097708_00763</name>
</gene>
<dbReference type="InterPro" id="IPR051347">
    <property type="entry name" value="Circadian_clock_KaiC-rel"/>
</dbReference>
<evidence type="ECO:0000256" key="2">
    <source>
        <dbReference type="SAM" id="MobiDB-lite"/>
    </source>
</evidence>
<reference evidence="4 5" key="1">
    <citation type="submission" date="2016-10" db="EMBL/GenBank/DDBJ databases">
        <authorList>
            <person name="de Groot N.N."/>
        </authorList>
    </citation>
    <scope>NUCLEOTIDE SEQUENCE [LARGE SCALE GENOMIC DNA]</scope>
    <source>
        <strain evidence="4 5">HLD2</strain>
    </source>
</reference>
<evidence type="ECO:0000313" key="4">
    <source>
        <dbReference type="EMBL" id="SCZ52531.1"/>
    </source>
</evidence>
<dbReference type="PANTHER" id="PTHR42926:SF1">
    <property type="entry name" value="CIRCADIAN CLOCK OSCILLATOR PROTEIN KAIC 1"/>
    <property type="match status" value="1"/>
</dbReference>
<name>A0A1G5PTK6_9GAMM</name>
<dbReference type="AlphaFoldDB" id="A0A1G5PTK6"/>